<proteinExistence type="predicted"/>
<reference evidence="8" key="1">
    <citation type="submission" date="2017-09" db="EMBL/GenBank/DDBJ databases">
        <title>Contemporary evolution of a Lepidopteran species, Heliothis virescens, in response to modern agricultural practices.</title>
        <authorList>
            <person name="Fritz M.L."/>
            <person name="Deyonke A.M."/>
            <person name="Papanicolaou A."/>
            <person name="Micinski S."/>
            <person name="Westbrook J."/>
            <person name="Gould F."/>
        </authorList>
    </citation>
    <scope>NUCLEOTIDE SEQUENCE [LARGE SCALE GENOMIC DNA]</scope>
    <source>
        <strain evidence="8">HvINT-</strain>
        <tissue evidence="8">Whole body</tissue>
    </source>
</reference>
<feature type="domain" description="C2H2-type" evidence="7">
    <location>
        <begin position="1543"/>
        <end position="1571"/>
    </location>
</feature>
<feature type="domain" description="C2H2-type" evidence="7">
    <location>
        <begin position="1457"/>
        <end position="1479"/>
    </location>
</feature>
<evidence type="ECO:0000256" key="4">
    <source>
        <dbReference type="ARBA" id="ARBA00022833"/>
    </source>
</evidence>
<feature type="domain" description="C2H2-type" evidence="7">
    <location>
        <begin position="225"/>
        <end position="252"/>
    </location>
</feature>
<evidence type="ECO:0000313" key="8">
    <source>
        <dbReference type="EMBL" id="PCG67983.1"/>
    </source>
</evidence>
<dbReference type="Gene3D" id="3.30.160.60">
    <property type="entry name" value="Classic Zinc Finger"/>
    <property type="match status" value="11"/>
</dbReference>
<dbReference type="Pfam" id="PF00096">
    <property type="entry name" value="zf-C2H2"/>
    <property type="match status" value="8"/>
</dbReference>
<dbReference type="SUPFAM" id="SSF57667">
    <property type="entry name" value="beta-beta-alpha zinc fingers"/>
    <property type="match status" value="9"/>
</dbReference>
<gene>
    <name evidence="8" type="ORF">B5V51_5730</name>
</gene>
<dbReference type="InterPro" id="IPR013087">
    <property type="entry name" value="Znf_C2H2_type"/>
</dbReference>
<feature type="domain" description="C2H2-type" evidence="7">
    <location>
        <begin position="1484"/>
        <end position="1512"/>
    </location>
</feature>
<evidence type="ECO:0000256" key="3">
    <source>
        <dbReference type="ARBA" id="ARBA00022771"/>
    </source>
</evidence>
<dbReference type="PROSITE" id="PS00028">
    <property type="entry name" value="ZINC_FINGER_C2H2_1"/>
    <property type="match status" value="25"/>
</dbReference>
<feature type="domain" description="C2H2-type" evidence="7">
    <location>
        <begin position="1340"/>
        <end position="1367"/>
    </location>
</feature>
<feature type="domain" description="C2H2-type" evidence="7">
    <location>
        <begin position="1572"/>
        <end position="1599"/>
    </location>
</feature>
<dbReference type="EMBL" id="NWSH01002560">
    <property type="protein sequence ID" value="PCG67983.1"/>
    <property type="molecule type" value="Genomic_DNA"/>
</dbReference>
<feature type="domain" description="C2H2-type" evidence="7">
    <location>
        <begin position="681"/>
        <end position="703"/>
    </location>
</feature>
<feature type="domain" description="C2H2-type" evidence="7">
    <location>
        <begin position="1076"/>
        <end position="1104"/>
    </location>
</feature>
<evidence type="ECO:0000256" key="6">
    <source>
        <dbReference type="SAM" id="MobiDB-lite"/>
    </source>
</evidence>
<feature type="domain" description="C2H2-type" evidence="7">
    <location>
        <begin position="1164"/>
        <end position="1191"/>
    </location>
</feature>
<feature type="domain" description="C2H2-type" evidence="7">
    <location>
        <begin position="1600"/>
        <end position="1622"/>
    </location>
</feature>
<feature type="domain" description="C2H2-type" evidence="7">
    <location>
        <begin position="528"/>
        <end position="556"/>
    </location>
</feature>
<dbReference type="PANTHER" id="PTHR24379:SF121">
    <property type="entry name" value="C2H2-TYPE DOMAIN-CONTAINING PROTEIN"/>
    <property type="match status" value="1"/>
</dbReference>
<dbReference type="InterPro" id="IPR036236">
    <property type="entry name" value="Znf_C2H2_sf"/>
</dbReference>
<dbReference type="GO" id="GO:0003676">
    <property type="term" value="F:nucleic acid binding"/>
    <property type="evidence" value="ECO:0007669"/>
    <property type="project" value="InterPro"/>
</dbReference>
<feature type="domain" description="C2H2-type" evidence="7">
    <location>
        <begin position="372"/>
        <end position="400"/>
    </location>
</feature>
<feature type="domain" description="C2H2-type" evidence="7">
    <location>
        <begin position="929"/>
        <end position="952"/>
    </location>
</feature>
<name>A0A2A4J9B0_HELVI</name>
<feature type="region of interest" description="Disordered" evidence="6">
    <location>
        <begin position="26"/>
        <end position="48"/>
    </location>
</feature>
<keyword evidence="3 5" id="KW-0863">Zinc-finger</keyword>
<dbReference type="InterPro" id="IPR003604">
    <property type="entry name" value="Matrin/U1-like-C_Znf_C2H2"/>
</dbReference>
<dbReference type="PROSITE" id="PS50157">
    <property type="entry name" value="ZINC_FINGER_C2H2_2"/>
    <property type="match status" value="19"/>
</dbReference>
<feature type="domain" description="C2H2-type" evidence="7">
    <location>
        <begin position="776"/>
        <end position="798"/>
    </location>
</feature>
<evidence type="ECO:0000256" key="2">
    <source>
        <dbReference type="ARBA" id="ARBA00022737"/>
    </source>
</evidence>
<evidence type="ECO:0000259" key="7">
    <source>
        <dbReference type="PROSITE" id="PS50157"/>
    </source>
</evidence>
<feature type="domain" description="C2H2-type" evidence="7">
    <location>
        <begin position="114"/>
        <end position="142"/>
    </location>
</feature>
<dbReference type="GO" id="GO:0008270">
    <property type="term" value="F:zinc ion binding"/>
    <property type="evidence" value="ECO:0007669"/>
    <property type="project" value="UniProtKB-KW"/>
</dbReference>
<feature type="domain" description="C2H2-type" evidence="7">
    <location>
        <begin position="144"/>
        <end position="172"/>
    </location>
</feature>
<dbReference type="PANTHER" id="PTHR24379">
    <property type="entry name" value="KRAB AND ZINC FINGER DOMAIN-CONTAINING"/>
    <property type="match status" value="1"/>
</dbReference>
<feature type="domain" description="C2H2-type" evidence="7">
    <location>
        <begin position="1135"/>
        <end position="1163"/>
    </location>
</feature>
<sequence>MFPGAGSANEAEGNIGVRRVRKLKENVSARQMRRRRRANNQLPEESEKRISKTMMRRNAMILLECSTAWAFRWFHSSFYCSYCEAKFVDCDEVSETRASRMCHRMRIHKQGVRYACPRCPEVFTTYHSRAKHLVEAHDQQRKEYFCNACDKTFETSSKRAGHIRQTHAKIEKRHYCPNCPSVFVRSVDPKVKWTPRRKYNDNRDNAAIILECSNACPFRWKRGAFTCAYCSLSFADFSGVRDHTSQHTNRIEALRLARTFCNFKMEVTALRCELCLTNMTNLDTLCEHLIQKHDKPIVTKFGLGVIPFYLTGRKTEETLIKKEVESDTENKTIPYISTTREGYQKRAVFRNNITIIMETCTAYPFKYRKGTYQCFFCKNTFLEPEKLREHNHVQHSEVKQLLKPRKYEPLKMDFTTTVCKICGATIRDYAELKIHLAVEHAKVIDCSFGDSVLPYKLSKEEHSCQICGRKTEETLIKKEVESDTENKTIPYISTTREGYQKRAVFRNNITIIMETCTAYPFKYRKGTYQCFFCKNTFLEPEKLREHNHVQHSEVKQLLKPRKYEPLKMDFTTTVCKICGATIRDYAELKIHLAVEHAKVIDCSFGDSVLPYKLSKEEHSCQICGEEVTEEDCLIGTKADLKARIAEKKKNFTDDIKARTRHAIILLESTKICPFKWMKNLYICFYCHQKFSDPAKLRDHNTEHGFLTTFQIKHALSKLKKYELVKVDITDVGCKLCDDLIPDFPTLKWHLLEKHSKNLDPKSGDGVLPFKITLDNYQCALCIEKYSEFKSLNQHMNVHFQNFICEQCGTGSDTSNSETKRRVVPLFQVSYDRSLCRPLGTLIDFNTFRKNRLKTFSAPPARDLSPPARDISVSRSPSPVYLNTPSPYVESTASVQAVKTKEKTPDIRQNALAVFEFSTVYPFVYGSNKFKCFVCSQPFLDINELKLHMHLTHNFAPLKRLVNNRRENVLKVDVSNITCKICSGKLANLVELKRHLKEIHGKPIDLEVQDNMIPFNLEPVDDGYKCVVCEQIFIKVRILVIHMSEHFNNYSCEICGSVFMTLRLLKKHLEVHDSGNFPCDRCDKVFSTPYKRTLHIRGVHLKQCPRRCPMCPEKFNSNYKRTIHLQDVHNQETRVHKCKTCGRGFNLKYHLVCHVRSVHLQERNQQCDVCHQRFCNKESLKRHMVIHTGEKNHKCDVCGIIQKSDSTITLKAEDGTDIKLTLLKYPIALDSLECEQDNSINKKITNKVTKKFNKVQLKKDKAEITNMSILKEPVSMNDIDWKNNDDLESSVTINVKTVQRCLYGTTRKRTKSIEYQSWKQNALIIFEYSFVYPFIHASNKYKCFICAKPFLDAHLLKDHTNDHTIKEMKRELSNRVRDKNLKVDVTYLQCKICLQSLTNLQNLKIHLKEHGKKIEPDLQDNIIPFKLGSDIFECQICGEKYLKLRLLIIHMSKHYNNYSCEICGTVFISLHLLKRHLQIHESGSFPCDKCDKVFSNAAKRTLHYRGVHLKQFPRRCPICPERFNSNYQRTKHLRIIHNQTTGLYRCDTCGREYDLKYHLLIHIRSVHLQERNQECPVCNSRFFSKYCLSRHMVIHTGEKNFKCEICGKAYARRKNLREHSRTHEVGLCSICGQNCGDHNNLVSHVNNIHSVM</sequence>
<keyword evidence="2" id="KW-0677">Repeat</keyword>
<evidence type="ECO:0000256" key="5">
    <source>
        <dbReference type="PROSITE-ProRule" id="PRU00042"/>
    </source>
</evidence>
<feature type="domain" description="C2H2-type" evidence="7">
    <location>
        <begin position="1431"/>
        <end position="1458"/>
    </location>
</feature>
<comment type="caution">
    <text evidence="8">The sequence shown here is derived from an EMBL/GenBank/DDBJ whole genome shotgun (WGS) entry which is preliminary data.</text>
</comment>
<dbReference type="SMART" id="SM00355">
    <property type="entry name" value="ZnF_C2H2"/>
    <property type="match status" value="30"/>
</dbReference>
<dbReference type="STRING" id="7102.A0A2A4J9B0"/>
<keyword evidence="1" id="KW-0479">Metal-binding</keyword>
<protein>
    <recommendedName>
        <fullName evidence="7">C2H2-type domain-containing protein</fullName>
    </recommendedName>
</protein>
<feature type="domain" description="C2H2-type" evidence="7">
    <location>
        <begin position="1049"/>
        <end position="1076"/>
    </location>
</feature>
<accession>A0A2A4J9B0</accession>
<organism evidence="8">
    <name type="scientific">Heliothis virescens</name>
    <name type="common">Tobacco budworm moth</name>
    <dbReference type="NCBI Taxonomy" id="7102"/>
    <lineage>
        <taxon>Eukaryota</taxon>
        <taxon>Metazoa</taxon>
        <taxon>Ecdysozoa</taxon>
        <taxon>Arthropoda</taxon>
        <taxon>Hexapoda</taxon>
        <taxon>Insecta</taxon>
        <taxon>Pterygota</taxon>
        <taxon>Neoptera</taxon>
        <taxon>Endopterygota</taxon>
        <taxon>Lepidoptera</taxon>
        <taxon>Glossata</taxon>
        <taxon>Ditrysia</taxon>
        <taxon>Noctuoidea</taxon>
        <taxon>Noctuidae</taxon>
        <taxon>Heliothinae</taxon>
        <taxon>Heliothis</taxon>
    </lineage>
</organism>
<dbReference type="FunFam" id="3.30.160.60:FF:000624">
    <property type="entry name" value="zinc finger protein 697"/>
    <property type="match status" value="1"/>
</dbReference>
<keyword evidence="4" id="KW-0862">Zinc</keyword>
<dbReference type="SMART" id="SM00451">
    <property type="entry name" value="ZnF_U1"/>
    <property type="match status" value="4"/>
</dbReference>
<evidence type="ECO:0000256" key="1">
    <source>
        <dbReference type="ARBA" id="ARBA00022723"/>
    </source>
</evidence>